<evidence type="ECO:0000259" key="1">
    <source>
        <dbReference type="Pfam" id="PF07705"/>
    </source>
</evidence>
<dbReference type="InterPro" id="IPR013783">
    <property type="entry name" value="Ig-like_fold"/>
</dbReference>
<dbReference type="InterPro" id="IPR011635">
    <property type="entry name" value="CARDB"/>
</dbReference>
<feature type="domain" description="CARDB" evidence="1">
    <location>
        <begin position="402"/>
        <end position="492"/>
    </location>
</feature>
<dbReference type="EMBL" id="CP061336">
    <property type="protein sequence ID" value="QNU68153.1"/>
    <property type="molecule type" value="Genomic_DNA"/>
</dbReference>
<dbReference type="PANTHER" id="PTHR35902:SF6">
    <property type="entry name" value="CONSERVED WITHIN P. AEROPHILUM"/>
    <property type="match status" value="1"/>
</dbReference>
<reference evidence="2 3" key="1">
    <citation type="submission" date="2020-09" db="EMBL/GenBank/DDBJ databases">
        <title>Characterization and genome sequencing of Ruminiclostridium sp. nov. MA18.</title>
        <authorList>
            <person name="Rettenmaier R."/>
            <person name="Kowollik M.-L."/>
            <person name="Liebl W."/>
            <person name="Zverlov V."/>
        </authorList>
    </citation>
    <scope>NUCLEOTIDE SEQUENCE [LARGE SCALE GENOMIC DNA]</scope>
    <source>
        <strain evidence="2 3">MA18</strain>
    </source>
</reference>
<dbReference type="RefSeq" id="WP_137696627.1">
    <property type="nucleotide sequence ID" value="NZ_CP061336.1"/>
</dbReference>
<dbReference type="OrthoDB" id="1704454at2"/>
<sequence>MKTLKKIAAISLIFLILLSQLFTVTVPVTAAQEVDLVGYFVNKATIKQGDTFTMSFKVKHSADASNIYIEIDSSSFSMKNSNPYFIPVDEVVDDSTVMTKGNDFRYNGGSNRLQVTIQYTTPSGTKSITDSINISEAIIEDRDTNDNPPADTAKYAPKIQIVENSAIPSGKAGAEITYTLPLKNNSLYYARNIVVSPVLDDSTPITIEAMNPSQTIDSLQAKESKNVKFTFKISNGATPKTYPIKFNLQYYNSAGDYFSNTETGYLKTLEGSQLPRLDLKAVSTNPSPVIPGKNFKLDITLENNGALSAKNIKVTLLGLKNDGASIIGNTNKKTQSLIYSGSSAVFSFDLFASSKIETGANSLKVKVDYLDNSGSEYSDEIEFFYNVVSENSNTNIEIKNIVSPESTLSPGDNAPISFDIANTGSADARNIKVTISADKELIPRTQNTILIPLLKKGESKNVLFQLYVSDEATSKNYAVSLNVEYDATVDGTVNKQAVMQYVGLNIENSTGKSVPRLIIDKYSVNPEIVNAGQPFTLNLSIMNTSKASNISNVKVTLSSDDGTFTTVNSNSFYIDSIAPKGTVQKQVSFTSKSDAAPKQYMISINYEYEDEKGNPYSTKDVVGVSLQQTPRLVVGDLNFPPEAFLGSPMPINVSFYNMGKSTLYNLLVKLEGDFRVEGTSYYVGNFEPGKTDSFDGVVIPEAAGPVNGFLVFSFEDADGNKQEVKKEISFNAIEMPMEAPIDSEGMFPPEETDKKIPLWAFIAGGAVLLVIIVITVLFVRKKIKARKEFMIDEEL</sequence>
<name>A0A4U7JK22_9FIRM</name>
<gene>
    <name evidence="2" type="ORF">EHE19_006920</name>
</gene>
<proteinExistence type="predicted"/>
<dbReference type="KEGG" id="rher:EHE19_006920"/>
<dbReference type="Proteomes" id="UP000306409">
    <property type="component" value="Chromosome"/>
</dbReference>
<evidence type="ECO:0000313" key="2">
    <source>
        <dbReference type="EMBL" id="QNU68153.1"/>
    </source>
</evidence>
<keyword evidence="3" id="KW-1185">Reference proteome</keyword>
<protein>
    <recommendedName>
        <fullName evidence="1">CARDB domain-containing protein</fullName>
    </recommendedName>
</protein>
<dbReference type="PANTHER" id="PTHR35902">
    <property type="entry name" value="S-LAYER DOMAIN-LIKE PROTEIN-RELATED"/>
    <property type="match status" value="1"/>
</dbReference>
<accession>A0A4U7JK22</accession>
<dbReference type="AlphaFoldDB" id="A0A4U7JK22"/>
<dbReference type="Gene3D" id="2.60.40.10">
    <property type="entry name" value="Immunoglobulins"/>
    <property type="match status" value="4"/>
</dbReference>
<organism evidence="2 3">
    <name type="scientific">Ruminiclostridium herbifermentans</name>
    <dbReference type="NCBI Taxonomy" id="2488810"/>
    <lineage>
        <taxon>Bacteria</taxon>
        <taxon>Bacillati</taxon>
        <taxon>Bacillota</taxon>
        <taxon>Clostridia</taxon>
        <taxon>Eubacteriales</taxon>
        <taxon>Oscillospiraceae</taxon>
        <taxon>Ruminiclostridium</taxon>
    </lineage>
</organism>
<evidence type="ECO:0000313" key="3">
    <source>
        <dbReference type="Proteomes" id="UP000306409"/>
    </source>
</evidence>
<dbReference type="Pfam" id="PF07705">
    <property type="entry name" value="CARDB"/>
    <property type="match status" value="1"/>
</dbReference>